<dbReference type="PRINTS" id="PR00109">
    <property type="entry name" value="TYRKINASE"/>
</dbReference>
<comment type="subcellular location">
    <subcellularLocation>
        <location evidence="1">Membrane</location>
        <topology evidence="1">Single-pass membrane protein</topology>
    </subcellularLocation>
</comment>
<comment type="caution">
    <text evidence="8">Lacks conserved residue(s) required for the propagation of feature annotation.</text>
</comment>
<dbReference type="PANTHER" id="PTHR24416:SF620">
    <property type="entry name" value="TYROSINE-PROTEIN KINASE RECEPTOR TORSO"/>
    <property type="match status" value="1"/>
</dbReference>
<feature type="disulfide bond" evidence="8">
    <location>
        <begin position="246"/>
        <end position="255"/>
    </location>
</feature>
<keyword evidence="3 9" id="KW-0547">Nucleotide-binding</keyword>
<comment type="caution">
    <text evidence="14">The sequence shown here is derived from an EMBL/GenBank/DDBJ whole genome shotgun (WGS) entry which is preliminary data.</text>
</comment>
<keyword evidence="10" id="KW-0812">Transmembrane</keyword>
<evidence type="ECO:0000256" key="3">
    <source>
        <dbReference type="ARBA" id="ARBA00022741"/>
    </source>
</evidence>
<dbReference type="PROSITE" id="PS00022">
    <property type="entry name" value="EGF_1"/>
    <property type="match status" value="1"/>
</dbReference>
<evidence type="ECO:0000256" key="5">
    <source>
        <dbReference type="ARBA" id="ARBA00022840"/>
    </source>
</evidence>
<proteinExistence type="predicted"/>
<evidence type="ECO:0000256" key="10">
    <source>
        <dbReference type="SAM" id="Phobius"/>
    </source>
</evidence>
<keyword evidence="8" id="KW-1015">Disulfide bond</keyword>
<feature type="signal peptide" evidence="11">
    <location>
        <begin position="1"/>
        <end position="23"/>
    </location>
</feature>
<evidence type="ECO:0000256" key="4">
    <source>
        <dbReference type="ARBA" id="ARBA00022777"/>
    </source>
</evidence>
<dbReference type="SUPFAM" id="SSF57196">
    <property type="entry name" value="EGF/Laminin"/>
    <property type="match status" value="2"/>
</dbReference>
<keyword evidence="4" id="KW-0418">Kinase</keyword>
<dbReference type="Gene3D" id="1.10.510.10">
    <property type="entry name" value="Transferase(Phosphotransferase) domain 1"/>
    <property type="match status" value="1"/>
</dbReference>
<dbReference type="CDD" id="cd00054">
    <property type="entry name" value="EGF_CA"/>
    <property type="match status" value="2"/>
</dbReference>
<evidence type="ECO:0000256" key="7">
    <source>
        <dbReference type="ARBA" id="ARBA00051243"/>
    </source>
</evidence>
<dbReference type="InterPro" id="IPR017441">
    <property type="entry name" value="Protein_kinase_ATP_BS"/>
</dbReference>
<dbReference type="InterPro" id="IPR001245">
    <property type="entry name" value="Ser-Thr/Tyr_kinase_cat_dom"/>
</dbReference>
<dbReference type="GO" id="GO:0043235">
    <property type="term" value="C:receptor complex"/>
    <property type="evidence" value="ECO:0007669"/>
    <property type="project" value="TreeGrafter"/>
</dbReference>
<keyword evidence="11" id="KW-0732">Signal</keyword>
<evidence type="ECO:0000256" key="9">
    <source>
        <dbReference type="PROSITE-ProRule" id="PRU10141"/>
    </source>
</evidence>
<accession>A0A9Q0YSV1</accession>
<dbReference type="AlphaFoldDB" id="A0A9Q0YSV1"/>
<keyword evidence="5 9" id="KW-0067">ATP-binding</keyword>
<keyword evidence="8" id="KW-0245">EGF-like domain</keyword>
<keyword evidence="10" id="KW-0472">Membrane</keyword>
<dbReference type="InterPro" id="IPR000742">
    <property type="entry name" value="EGF"/>
</dbReference>
<keyword evidence="2" id="KW-0808">Transferase</keyword>
<dbReference type="GO" id="GO:0005524">
    <property type="term" value="F:ATP binding"/>
    <property type="evidence" value="ECO:0007669"/>
    <property type="project" value="UniProtKB-UniRule"/>
</dbReference>
<dbReference type="Gene3D" id="2.10.25.10">
    <property type="entry name" value="Laminin"/>
    <property type="match status" value="2"/>
</dbReference>
<keyword evidence="6" id="KW-0829">Tyrosine-protein kinase</keyword>
<evidence type="ECO:0000256" key="8">
    <source>
        <dbReference type="PROSITE-ProRule" id="PRU00076"/>
    </source>
</evidence>
<dbReference type="PROSITE" id="PS00109">
    <property type="entry name" value="PROTEIN_KINASE_TYR"/>
    <property type="match status" value="1"/>
</dbReference>
<protein>
    <submittedName>
        <fullName evidence="14">Fibroblast growth factor receptor</fullName>
    </submittedName>
</protein>
<evidence type="ECO:0000256" key="1">
    <source>
        <dbReference type="ARBA" id="ARBA00004167"/>
    </source>
</evidence>
<dbReference type="GO" id="GO:0007169">
    <property type="term" value="P:cell surface receptor protein tyrosine kinase signaling pathway"/>
    <property type="evidence" value="ECO:0007669"/>
    <property type="project" value="TreeGrafter"/>
</dbReference>
<feature type="domain" description="EGF-like" evidence="13">
    <location>
        <begin position="181"/>
        <end position="214"/>
    </location>
</feature>
<feature type="binding site" evidence="9">
    <location>
        <position position="378"/>
    </location>
    <ligand>
        <name>ATP</name>
        <dbReference type="ChEBI" id="CHEBI:30616"/>
    </ligand>
</feature>
<dbReference type="GO" id="GO:0004714">
    <property type="term" value="F:transmembrane receptor protein tyrosine kinase activity"/>
    <property type="evidence" value="ECO:0007669"/>
    <property type="project" value="UniProtKB-EC"/>
</dbReference>
<dbReference type="Gene3D" id="3.30.200.20">
    <property type="entry name" value="Phosphorylase Kinase, domain 1"/>
    <property type="match status" value="1"/>
</dbReference>
<dbReference type="EMBL" id="JAIZAY010000017">
    <property type="protein sequence ID" value="KAJ8026007.1"/>
    <property type="molecule type" value="Genomic_DNA"/>
</dbReference>
<dbReference type="PANTHER" id="PTHR24416">
    <property type="entry name" value="TYROSINE-PROTEIN KINASE RECEPTOR"/>
    <property type="match status" value="1"/>
</dbReference>
<evidence type="ECO:0000313" key="14">
    <source>
        <dbReference type="EMBL" id="KAJ8026007.1"/>
    </source>
</evidence>
<dbReference type="PROSITE" id="PS00107">
    <property type="entry name" value="PROTEIN_KINASE_ATP"/>
    <property type="match status" value="1"/>
</dbReference>
<gene>
    <name evidence="14" type="ORF">HOLleu_33729</name>
</gene>
<feature type="domain" description="EGF-like" evidence="13">
    <location>
        <begin position="217"/>
        <end position="256"/>
    </location>
</feature>
<evidence type="ECO:0000313" key="15">
    <source>
        <dbReference type="Proteomes" id="UP001152320"/>
    </source>
</evidence>
<dbReference type="PROSITE" id="PS50026">
    <property type="entry name" value="EGF_3"/>
    <property type="match status" value="2"/>
</dbReference>
<organism evidence="14 15">
    <name type="scientific">Holothuria leucospilota</name>
    <name type="common">Black long sea cucumber</name>
    <name type="synonym">Mertensiothuria leucospilota</name>
    <dbReference type="NCBI Taxonomy" id="206669"/>
    <lineage>
        <taxon>Eukaryota</taxon>
        <taxon>Metazoa</taxon>
        <taxon>Echinodermata</taxon>
        <taxon>Eleutherozoa</taxon>
        <taxon>Echinozoa</taxon>
        <taxon>Holothuroidea</taxon>
        <taxon>Aspidochirotacea</taxon>
        <taxon>Aspidochirotida</taxon>
        <taxon>Holothuriidae</taxon>
        <taxon>Holothuria</taxon>
    </lineage>
</organism>
<feature type="chain" id="PRO_5040489581" evidence="11">
    <location>
        <begin position="24"/>
        <end position="700"/>
    </location>
</feature>
<feature type="transmembrane region" description="Helical" evidence="10">
    <location>
        <begin position="264"/>
        <end position="285"/>
    </location>
</feature>
<dbReference type="InterPro" id="IPR050122">
    <property type="entry name" value="RTK"/>
</dbReference>
<dbReference type="Pfam" id="PF07714">
    <property type="entry name" value="PK_Tyr_Ser-Thr"/>
    <property type="match status" value="1"/>
</dbReference>
<name>A0A9Q0YSV1_HOLLE</name>
<dbReference type="CDD" id="cd00192">
    <property type="entry name" value="PTKc"/>
    <property type="match status" value="1"/>
</dbReference>
<dbReference type="SMART" id="SM00181">
    <property type="entry name" value="EGF"/>
    <property type="match status" value="2"/>
</dbReference>
<dbReference type="FunFam" id="1.10.510.10:FF:000554">
    <property type="entry name" value="Predicted protein"/>
    <property type="match status" value="1"/>
</dbReference>
<keyword evidence="10" id="KW-1133">Transmembrane helix</keyword>
<comment type="catalytic activity">
    <reaction evidence="7">
        <text>L-tyrosyl-[protein] + ATP = O-phospho-L-tyrosyl-[protein] + ADP + H(+)</text>
        <dbReference type="Rhea" id="RHEA:10596"/>
        <dbReference type="Rhea" id="RHEA-COMP:10136"/>
        <dbReference type="Rhea" id="RHEA-COMP:20101"/>
        <dbReference type="ChEBI" id="CHEBI:15378"/>
        <dbReference type="ChEBI" id="CHEBI:30616"/>
        <dbReference type="ChEBI" id="CHEBI:46858"/>
        <dbReference type="ChEBI" id="CHEBI:61978"/>
        <dbReference type="ChEBI" id="CHEBI:456216"/>
        <dbReference type="EC" id="2.7.10.1"/>
    </reaction>
</comment>
<dbReference type="InterPro" id="IPR000719">
    <property type="entry name" value="Prot_kinase_dom"/>
</dbReference>
<evidence type="ECO:0000259" key="13">
    <source>
        <dbReference type="PROSITE" id="PS50026"/>
    </source>
</evidence>
<dbReference type="GO" id="GO:0005886">
    <property type="term" value="C:plasma membrane"/>
    <property type="evidence" value="ECO:0007669"/>
    <property type="project" value="TreeGrafter"/>
</dbReference>
<evidence type="ECO:0000256" key="6">
    <source>
        <dbReference type="ARBA" id="ARBA00023137"/>
    </source>
</evidence>
<evidence type="ECO:0000256" key="2">
    <source>
        <dbReference type="ARBA" id="ARBA00022679"/>
    </source>
</evidence>
<keyword evidence="15" id="KW-1185">Reference proteome</keyword>
<feature type="domain" description="Protein kinase" evidence="12">
    <location>
        <begin position="344"/>
        <end position="617"/>
    </location>
</feature>
<dbReference type="PROSITE" id="PS50011">
    <property type="entry name" value="PROTEIN_KINASE_DOM"/>
    <property type="match status" value="1"/>
</dbReference>
<evidence type="ECO:0000256" key="11">
    <source>
        <dbReference type="SAM" id="SignalP"/>
    </source>
</evidence>
<dbReference type="OrthoDB" id="3158581at2759"/>
<reference evidence="14" key="1">
    <citation type="submission" date="2021-10" db="EMBL/GenBank/DDBJ databases">
        <title>Tropical sea cucumber genome reveals ecological adaptation and Cuvierian tubules defense mechanism.</title>
        <authorList>
            <person name="Chen T."/>
        </authorList>
    </citation>
    <scope>NUCLEOTIDE SEQUENCE</scope>
    <source>
        <strain evidence="14">Nanhai2018</strain>
        <tissue evidence="14">Muscle</tissue>
    </source>
</reference>
<evidence type="ECO:0000259" key="12">
    <source>
        <dbReference type="PROSITE" id="PS50011"/>
    </source>
</evidence>
<sequence>MRSTTYVGIWILLFLEKDHGGLSLTCEMDTASHRDVIFCSTAQQNFPEWCHCGNAEVDLSKSGTTVEIGRSLLIYYFSAAHKATISNCTAPRLGDICLCPAGLSDTEERKCRMCHSEGVSQMLCLTVDEYNHVIINDQNTDDAGCNITELCRDECEEVCGLTRDKIAPPHQKNMASENIQEIDLCLNQPCYNDGVCQPYFTTVVCDCKPPFTGLLCEKDPCNPNPCKNEGTCSLEHGSAEGFKCQCGLTFSGLTCEETSKDTEWRTIILISIIIFLVVVLIILALDKLLRAGSLATGRVRFLSTDLNRKQEYINFKGNNLFKHLALANEVDLLLKDKEVIHDEVVLCEKLGEGQFGFVYKGVLRGINRNNKGLTCAVKMPKVGVLDGAKEHLLSEMKLLADLGDHQNILSLLACCSRKEPYYLVTEFMKYGDLLTFLRECREKDNIDKDPTYYIDETKQVFIAYEITNGMAYIEEKRFYHGDLAARNILVGDNLRIKISDFGLAEDIYTRGYKRRAVEQKVPIKWCSLETILNGLCTSQGDVWSFGILLYEVFTLGGTPYPGIAARYLVSQLRKGYRMEQPQNCPDDIYELMLTCWREEPNNRPTFQAIKEQLDDMLVKRSDYLQFEQEDHIFNDTGEETEQLKRASYMSDISLQSFKYTCQKKQNEEGATAAVETFAPILDEENDIELTELESILHNEQ</sequence>
<dbReference type="Proteomes" id="UP001152320">
    <property type="component" value="Chromosome 17"/>
</dbReference>
<dbReference type="SUPFAM" id="SSF56112">
    <property type="entry name" value="Protein kinase-like (PK-like)"/>
    <property type="match status" value="1"/>
</dbReference>
<keyword evidence="14" id="KW-0675">Receptor</keyword>
<dbReference type="InterPro" id="IPR008266">
    <property type="entry name" value="Tyr_kinase_AS"/>
</dbReference>
<dbReference type="InterPro" id="IPR011009">
    <property type="entry name" value="Kinase-like_dom_sf"/>
</dbReference>